<keyword evidence="1" id="KW-0472">Membrane</keyword>
<keyword evidence="1" id="KW-1133">Transmembrane helix</keyword>
<organism evidence="2 3">
    <name type="scientific">Massilia horti</name>
    <dbReference type="NCBI Taxonomy" id="2562153"/>
    <lineage>
        <taxon>Bacteria</taxon>
        <taxon>Pseudomonadati</taxon>
        <taxon>Pseudomonadota</taxon>
        <taxon>Betaproteobacteria</taxon>
        <taxon>Burkholderiales</taxon>
        <taxon>Oxalobacteraceae</taxon>
        <taxon>Telluria group</taxon>
        <taxon>Massilia</taxon>
    </lineage>
</organism>
<accession>A0A4Y9SKW6</accession>
<keyword evidence="3" id="KW-1185">Reference proteome</keyword>
<evidence type="ECO:0000313" key="2">
    <source>
        <dbReference type="EMBL" id="TFW27325.1"/>
    </source>
</evidence>
<evidence type="ECO:0000256" key="1">
    <source>
        <dbReference type="SAM" id="Phobius"/>
    </source>
</evidence>
<dbReference type="AlphaFoldDB" id="A0A4Y9SKW6"/>
<gene>
    <name evidence="2" type="ORF">E4O92_24375</name>
</gene>
<name>A0A4Y9SKW6_9BURK</name>
<dbReference type="InterPro" id="IPR025333">
    <property type="entry name" value="DUF4239"/>
</dbReference>
<protein>
    <submittedName>
        <fullName evidence="2">DUF4239 domain-containing protein</fullName>
    </submittedName>
</protein>
<proteinExistence type="predicted"/>
<reference evidence="2 3" key="1">
    <citation type="submission" date="2019-03" db="EMBL/GenBank/DDBJ databases">
        <title>Draft genome of Massilia hortus sp. nov., a novel bacterial species of the Oxalobacteraceae family.</title>
        <authorList>
            <person name="Peta V."/>
            <person name="Raths R."/>
            <person name="Bucking H."/>
        </authorList>
    </citation>
    <scope>NUCLEOTIDE SEQUENCE [LARGE SCALE GENOMIC DNA]</scope>
    <source>
        <strain evidence="2 3">ONC3</strain>
    </source>
</reference>
<feature type="transmembrane region" description="Helical" evidence="1">
    <location>
        <begin position="284"/>
        <end position="305"/>
    </location>
</feature>
<feature type="transmembrane region" description="Helical" evidence="1">
    <location>
        <begin position="153"/>
        <end position="173"/>
    </location>
</feature>
<dbReference type="EMBL" id="SPUM01000152">
    <property type="protein sequence ID" value="TFW27325.1"/>
    <property type="molecule type" value="Genomic_DNA"/>
</dbReference>
<dbReference type="Pfam" id="PF14023">
    <property type="entry name" value="Bestrophin-like"/>
    <property type="match status" value="1"/>
</dbReference>
<comment type="caution">
    <text evidence="2">The sequence shown here is derived from an EMBL/GenBank/DDBJ whole genome shotgun (WGS) entry which is preliminary data.</text>
</comment>
<keyword evidence="1" id="KW-0812">Transmembrane</keyword>
<dbReference type="Proteomes" id="UP000297258">
    <property type="component" value="Unassembled WGS sequence"/>
</dbReference>
<feature type="transmembrane region" description="Helical" evidence="1">
    <location>
        <begin position="111"/>
        <end position="133"/>
    </location>
</feature>
<sequence>MKRLPGSCRASYGNQCSKNIKTKLSHLAFSDPGPAQSRRLRKPVCQFTSAANPIRVDVRAGPPVEASRAPPVATDASALARVMPHAGPAWTGPENARYWRLIMRGSEPLDFLPLWGLFITILVLLLISVEAGYQIGKFRGSRVQEHETPVGEMVGTILGLLAFILAFTFGLAATRYDTRRQLVVDEANSIEATYLRAGMLPGQREEIRALLREYVDIRLATVRSGKIAEGIRKAEDVQKELWEQTVPLAEKNPNSIVVGLFVQSLNEVIDMRGKRVAAGVRNRIPLAIWVALYGVAVLSFAALGYHSGLILTSRSPAILAVVITFSVVLGLIADLDRPQEGTLKVSQQPLVELRQWMNTLN</sequence>
<evidence type="ECO:0000313" key="3">
    <source>
        <dbReference type="Proteomes" id="UP000297258"/>
    </source>
</evidence>
<dbReference type="OrthoDB" id="116415at2"/>
<feature type="transmembrane region" description="Helical" evidence="1">
    <location>
        <begin position="317"/>
        <end position="335"/>
    </location>
</feature>